<dbReference type="GO" id="GO:0005743">
    <property type="term" value="C:mitochondrial inner membrane"/>
    <property type="evidence" value="ECO:0007669"/>
    <property type="project" value="UniProtKB-ARBA"/>
</dbReference>
<evidence type="ECO:0000256" key="6">
    <source>
        <dbReference type="ARBA" id="ARBA00069051"/>
    </source>
</evidence>
<comment type="similarity">
    <text evidence="2">Belongs to the universal ribosomal protein uL18 family.</text>
</comment>
<dbReference type="GO" id="GO:0006412">
    <property type="term" value="P:translation"/>
    <property type="evidence" value="ECO:0007669"/>
    <property type="project" value="InterPro"/>
</dbReference>
<comment type="subcellular location">
    <subcellularLocation>
        <location evidence="1">Mitochondrion</location>
    </subcellularLocation>
</comment>
<dbReference type="PANTHER" id="PTHR12899">
    <property type="entry name" value="39S RIBOSOMAL PROTEIN L18, MITOCHONDRIAL"/>
    <property type="match status" value="1"/>
</dbReference>
<evidence type="ECO:0000256" key="5">
    <source>
        <dbReference type="ARBA" id="ARBA00023274"/>
    </source>
</evidence>
<protein>
    <recommendedName>
        <fullName evidence="6">Large ribosomal subunit protein uL18m</fullName>
    </recommendedName>
    <alternativeName>
        <fullName evidence="7">39S ribosomal protein L18, mitochondrial</fullName>
    </alternativeName>
</protein>
<dbReference type="CDD" id="cd00432">
    <property type="entry name" value="Ribosomal_L18_L5e"/>
    <property type="match status" value="1"/>
</dbReference>
<evidence type="ECO:0000256" key="3">
    <source>
        <dbReference type="ARBA" id="ARBA00022980"/>
    </source>
</evidence>
<dbReference type="GO" id="GO:1990904">
    <property type="term" value="C:ribonucleoprotein complex"/>
    <property type="evidence" value="ECO:0007669"/>
    <property type="project" value="UniProtKB-KW"/>
</dbReference>
<reference evidence="8" key="1">
    <citation type="submission" date="2012-12" db="EMBL/GenBank/DDBJ databases">
        <title>Identification and characterization of a phenylalanine ammonia-lyase gene family in Isatis indigotica Fort.</title>
        <authorList>
            <person name="Liu Q."/>
            <person name="Chen J."/>
            <person name="Zhou X."/>
            <person name="Di P."/>
            <person name="Xiao Y."/>
            <person name="Xuan H."/>
            <person name="Zhang L."/>
            <person name="Chen W."/>
        </authorList>
    </citation>
    <scope>NUCLEOTIDE SEQUENCE</scope>
    <source>
        <tissue evidence="8">Salivary gland</tissue>
    </source>
</reference>
<evidence type="ECO:0000256" key="1">
    <source>
        <dbReference type="ARBA" id="ARBA00004173"/>
    </source>
</evidence>
<dbReference type="GO" id="GO:0003735">
    <property type="term" value="F:structural constituent of ribosome"/>
    <property type="evidence" value="ECO:0007669"/>
    <property type="project" value="InterPro"/>
</dbReference>
<name>A0A0K8R329_IXORI</name>
<dbReference type="SUPFAM" id="SSF53137">
    <property type="entry name" value="Translational machinery components"/>
    <property type="match status" value="1"/>
</dbReference>
<dbReference type="InterPro" id="IPR005484">
    <property type="entry name" value="Ribosomal_uL18_bac/plant/anim"/>
</dbReference>
<dbReference type="FunFam" id="3.30.420.80:FF:000005">
    <property type="entry name" value="39S ribosomal protein L18, mitochondrial"/>
    <property type="match status" value="1"/>
</dbReference>
<dbReference type="Gene3D" id="3.30.420.80">
    <property type="entry name" value="Ribosomal protein S11"/>
    <property type="match status" value="1"/>
</dbReference>
<proteinExistence type="evidence at transcript level"/>
<keyword evidence="4" id="KW-0496">Mitochondrion</keyword>
<dbReference type="GO" id="GO:0008097">
    <property type="term" value="F:5S rRNA binding"/>
    <property type="evidence" value="ECO:0007669"/>
    <property type="project" value="TreeGrafter"/>
</dbReference>
<organism evidence="8">
    <name type="scientific">Ixodes ricinus</name>
    <name type="common">Common tick</name>
    <name type="synonym">Acarus ricinus</name>
    <dbReference type="NCBI Taxonomy" id="34613"/>
    <lineage>
        <taxon>Eukaryota</taxon>
        <taxon>Metazoa</taxon>
        <taxon>Ecdysozoa</taxon>
        <taxon>Arthropoda</taxon>
        <taxon>Chelicerata</taxon>
        <taxon>Arachnida</taxon>
        <taxon>Acari</taxon>
        <taxon>Parasitiformes</taxon>
        <taxon>Ixodida</taxon>
        <taxon>Ixodoidea</taxon>
        <taxon>Ixodidae</taxon>
        <taxon>Ixodinae</taxon>
        <taxon>Ixodes</taxon>
    </lineage>
</organism>
<sequence>MALSLRGAWGARSIIKNLAAVTIRCSASDAASGNDRVSPEYVNRNPRNLEQMLLARKPLGYGLDVPSRTFWHKVRLERSHQHITGSVVYNTGKVVISASTREWGIRKQLFSLTDQSAAVNVARVLARRCLESGILYVHVDPDTSPKTQAFLGALEEEGLILHEPEPQLPRKLSDP</sequence>
<dbReference type="PANTHER" id="PTHR12899:SF3">
    <property type="entry name" value="LARGE RIBOSOMAL SUBUNIT PROTEIN UL18M"/>
    <property type="match status" value="1"/>
</dbReference>
<accession>A0A0K8R329</accession>
<evidence type="ECO:0000313" key="8">
    <source>
        <dbReference type="EMBL" id="JAA65497.1"/>
    </source>
</evidence>
<dbReference type="InterPro" id="IPR036967">
    <property type="entry name" value="Ribosomal_uS11_sf"/>
</dbReference>
<dbReference type="AlphaFoldDB" id="A0A0K8R329"/>
<evidence type="ECO:0000256" key="2">
    <source>
        <dbReference type="ARBA" id="ARBA00007116"/>
    </source>
</evidence>
<evidence type="ECO:0000256" key="7">
    <source>
        <dbReference type="ARBA" id="ARBA00082661"/>
    </source>
</evidence>
<dbReference type="EMBL" id="GADI01008311">
    <property type="protein sequence ID" value="JAA65497.1"/>
    <property type="molecule type" value="mRNA"/>
</dbReference>
<keyword evidence="5" id="KW-0687">Ribonucleoprotein</keyword>
<evidence type="ECO:0000256" key="4">
    <source>
        <dbReference type="ARBA" id="ARBA00023128"/>
    </source>
</evidence>
<dbReference type="GO" id="GO:0005840">
    <property type="term" value="C:ribosome"/>
    <property type="evidence" value="ECO:0007669"/>
    <property type="project" value="UniProtKB-KW"/>
</dbReference>
<dbReference type="InterPro" id="IPR057268">
    <property type="entry name" value="Ribosomal_L18"/>
</dbReference>
<keyword evidence="3 8" id="KW-0689">Ribosomal protein</keyword>